<protein>
    <submittedName>
        <fullName evidence="2">Porin</fullName>
    </submittedName>
</protein>
<sequence length="353" mass="38185">MRSTLWSLVALAAFALPATAQDVVRVGDAEIRFGGRLHIQYEQGSALDAEPGRVFARRARLKAEVRWGDAFEARLQPDFAGGEPELEDAWVALRPWPALRVSMGQFNRTLEVFELASSNDLPIIERDARVGGGPSCAGIDGVCSLSNLLGELDFVGRDQGLRVEWDLGDGLVVSSTLTNGPGANRADENRAKSLSVRTEFSPRDGLAVGVFYGLHDYLVDAESSDPDTRYAEAIGVDVVAGTWRDGPRFQGGFAWGDNWRAGEDARFRGVHLLGSWYLPLRGEGVFAALEPLLRLGWADGEVGAEGPGRGFVVTPGVAAYVQGRNRVALNLDVVDPTVGAVRWSLKLQSYAVF</sequence>
<dbReference type="InterPro" id="IPR023614">
    <property type="entry name" value="Porin_dom_sf"/>
</dbReference>
<feature type="chain" id="PRO_5046985427" evidence="1">
    <location>
        <begin position="21"/>
        <end position="353"/>
    </location>
</feature>
<proteinExistence type="predicted"/>
<evidence type="ECO:0000256" key="1">
    <source>
        <dbReference type="SAM" id="SignalP"/>
    </source>
</evidence>
<dbReference type="InterPro" id="IPR010870">
    <property type="entry name" value="Porin_O/P"/>
</dbReference>
<keyword evidence="1" id="KW-0732">Signal</keyword>
<evidence type="ECO:0000313" key="2">
    <source>
        <dbReference type="EMBL" id="MEK9500447.1"/>
    </source>
</evidence>
<gene>
    <name evidence="2" type="ORF">WI372_05620</name>
</gene>
<accession>A0ABU9E6T7</accession>
<dbReference type="SUPFAM" id="SSF56935">
    <property type="entry name" value="Porins"/>
    <property type="match status" value="1"/>
</dbReference>
<dbReference type="Pfam" id="PF07396">
    <property type="entry name" value="Porin_O_P"/>
    <property type="match status" value="1"/>
</dbReference>
<dbReference type="Proteomes" id="UP001484239">
    <property type="component" value="Unassembled WGS sequence"/>
</dbReference>
<dbReference type="EMBL" id="JBBHLI010000002">
    <property type="protein sequence ID" value="MEK9500447.1"/>
    <property type="molecule type" value="Genomic_DNA"/>
</dbReference>
<dbReference type="Gene3D" id="2.40.160.10">
    <property type="entry name" value="Porin"/>
    <property type="match status" value="1"/>
</dbReference>
<dbReference type="RefSeq" id="WP_405284738.1">
    <property type="nucleotide sequence ID" value="NZ_CP144380.1"/>
</dbReference>
<reference evidence="2 3" key="1">
    <citation type="submission" date="2024-02" db="EMBL/GenBank/DDBJ databases">
        <title>A novel Gemmatimonadota bacterium.</title>
        <authorList>
            <person name="Du Z.-J."/>
            <person name="Ye Y.-Q."/>
        </authorList>
    </citation>
    <scope>NUCLEOTIDE SEQUENCE [LARGE SCALE GENOMIC DNA]</scope>
    <source>
        <strain evidence="2 3">DH-20</strain>
    </source>
</reference>
<evidence type="ECO:0000313" key="3">
    <source>
        <dbReference type="Proteomes" id="UP001484239"/>
    </source>
</evidence>
<keyword evidence="3" id="KW-1185">Reference proteome</keyword>
<organism evidence="2 3">
    <name type="scientific">Gaopeijia maritima</name>
    <dbReference type="NCBI Taxonomy" id="3119007"/>
    <lineage>
        <taxon>Bacteria</taxon>
        <taxon>Pseudomonadati</taxon>
        <taxon>Gemmatimonadota</taxon>
        <taxon>Longimicrobiia</taxon>
        <taxon>Gaopeijiales</taxon>
        <taxon>Gaopeijiaceae</taxon>
        <taxon>Gaopeijia</taxon>
    </lineage>
</organism>
<name>A0ABU9E6T7_9BACT</name>
<feature type="signal peptide" evidence="1">
    <location>
        <begin position="1"/>
        <end position="20"/>
    </location>
</feature>
<comment type="caution">
    <text evidence="2">The sequence shown here is derived from an EMBL/GenBank/DDBJ whole genome shotgun (WGS) entry which is preliminary data.</text>
</comment>